<protein>
    <recommendedName>
        <fullName evidence="4">Lipocalin-like domain-containing protein</fullName>
    </recommendedName>
</protein>
<dbReference type="OrthoDB" id="882816at2"/>
<comment type="caution">
    <text evidence="2">The sequence shown here is derived from an EMBL/GenBank/DDBJ whole genome shotgun (WGS) entry which is preliminary data.</text>
</comment>
<name>A0A502GWF2_9BACT</name>
<sequence>MKALLLAVALGCAAQLATGCKHDTDAEPTSTSTSYDVLAKGAGHWEWDSSAFGFAGTRTPATVGFTRQLVFGEGNVLNVKRNGKQYYQTSYQLSTRTSATASEPLVTYVNETDLYNNDVKAYTLSQQNGRQTLVLMGEQVPVDGGAFETYHWVAE</sequence>
<keyword evidence="3" id="KW-1185">Reference proteome</keyword>
<accession>A0A502GWF2</accession>
<dbReference type="EMBL" id="RCYZ01000004">
    <property type="protein sequence ID" value="TPG65895.1"/>
    <property type="molecule type" value="Genomic_DNA"/>
</dbReference>
<feature type="signal peptide" evidence="1">
    <location>
        <begin position="1"/>
        <end position="17"/>
    </location>
</feature>
<evidence type="ECO:0000256" key="1">
    <source>
        <dbReference type="SAM" id="SignalP"/>
    </source>
</evidence>
<dbReference type="AlphaFoldDB" id="A0A502GWF2"/>
<feature type="chain" id="PRO_5021465491" description="Lipocalin-like domain-containing protein" evidence="1">
    <location>
        <begin position="18"/>
        <end position="155"/>
    </location>
</feature>
<gene>
    <name evidence="2" type="ORF">EAH73_10910</name>
</gene>
<proteinExistence type="predicted"/>
<evidence type="ECO:0008006" key="4">
    <source>
        <dbReference type="Google" id="ProtNLM"/>
    </source>
</evidence>
<dbReference type="Proteomes" id="UP000317646">
    <property type="component" value="Unassembled WGS sequence"/>
</dbReference>
<evidence type="ECO:0000313" key="3">
    <source>
        <dbReference type="Proteomes" id="UP000317646"/>
    </source>
</evidence>
<evidence type="ECO:0000313" key="2">
    <source>
        <dbReference type="EMBL" id="TPG65895.1"/>
    </source>
</evidence>
<organism evidence="2 3">
    <name type="scientific">Hymenobacter nivis</name>
    <dbReference type="NCBI Taxonomy" id="1850093"/>
    <lineage>
        <taxon>Bacteria</taxon>
        <taxon>Pseudomonadati</taxon>
        <taxon>Bacteroidota</taxon>
        <taxon>Cytophagia</taxon>
        <taxon>Cytophagales</taxon>
        <taxon>Hymenobacteraceae</taxon>
        <taxon>Hymenobacter</taxon>
    </lineage>
</organism>
<dbReference type="RefSeq" id="WP_140466547.1">
    <property type="nucleotide sequence ID" value="NZ_RCYZ01000004.1"/>
</dbReference>
<keyword evidence="1" id="KW-0732">Signal</keyword>
<reference evidence="2 3" key="1">
    <citation type="journal article" date="2019" name="Environ. Microbiol.">
        <title>Species interactions and distinct microbial communities in high Arctic permafrost affected cryosols are associated with the CH4 and CO2 gas fluxes.</title>
        <authorList>
            <person name="Altshuler I."/>
            <person name="Hamel J."/>
            <person name="Turney S."/>
            <person name="Magnuson E."/>
            <person name="Levesque R."/>
            <person name="Greer C."/>
            <person name="Whyte L.G."/>
        </authorList>
    </citation>
    <scope>NUCLEOTIDE SEQUENCE [LARGE SCALE GENOMIC DNA]</scope>
    <source>
        <strain evidence="2 3">S9.2P</strain>
    </source>
</reference>
<dbReference type="PROSITE" id="PS51257">
    <property type="entry name" value="PROKAR_LIPOPROTEIN"/>
    <property type="match status" value="1"/>
</dbReference>